<comment type="caution">
    <text evidence="1">The sequence shown here is derived from an EMBL/GenBank/DDBJ whole genome shotgun (WGS) entry which is preliminary data.</text>
</comment>
<protein>
    <submittedName>
        <fullName evidence="1">Uncharacterized protein</fullName>
    </submittedName>
</protein>
<accession>A0AAN8IV65</accession>
<reference evidence="1 2" key="1">
    <citation type="submission" date="2019-10" db="EMBL/GenBank/DDBJ databases">
        <title>Assembly and Annotation for the nematode Trichostrongylus colubriformis.</title>
        <authorList>
            <person name="Martin J."/>
        </authorList>
    </citation>
    <scope>NUCLEOTIDE SEQUENCE [LARGE SCALE GENOMIC DNA]</scope>
    <source>
        <strain evidence="1">G859</strain>
        <tissue evidence="1">Whole worm</tissue>
    </source>
</reference>
<dbReference type="Proteomes" id="UP001331761">
    <property type="component" value="Unassembled WGS sequence"/>
</dbReference>
<gene>
    <name evidence="1" type="ORF">GCK32_014547</name>
</gene>
<evidence type="ECO:0000313" key="1">
    <source>
        <dbReference type="EMBL" id="KAK5984888.1"/>
    </source>
</evidence>
<sequence length="273" mass="30707">MASTDGYNPVKLKFPKRCTPENLSLFSGFMATIPHLVAPAAKERYSVETEPRNADKTPKIVPMTKGQQLTHSILSAARQISESGLGERAYIAEIARASKRPNIRLTRPEAPSFSVVELPSRKRPRDDSAARIHCAKEKKVRYADAISTWDRVKRQLAETRSYSINEGTISSILNGVKPRSCSDYKPLKWSDRHRREAYSETSYTPPTAEANRRPTLFEEWASLDSSGDDSPCSVTLPRSIRKQEGRTSFSAWTPNDKSDNSSVVNDLLRDWFS</sequence>
<dbReference type="AlphaFoldDB" id="A0AAN8IV65"/>
<evidence type="ECO:0000313" key="2">
    <source>
        <dbReference type="Proteomes" id="UP001331761"/>
    </source>
</evidence>
<organism evidence="1 2">
    <name type="scientific">Trichostrongylus colubriformis</name>
    <name type="common">Black scour worm</name>
    <dbReference type="NCBI Taxonomy" id="6319"/>
    <lineage>
        <taxon>Eukaryota</taxon>
        <taxon>Metazoa</taxon>
        <taxon>Ecdysozoa</taxon>
        <taxon>Nematoda</taxon>
        <taxon>Chromadorea</taxon>
        <taxon>Rhabditida</taxon>
        <taxon>Rhabditina</taxon>
        <taxon>Rhabditomorpha</taxon>
        <taxon>Strongyloidea</taxon>
        <taxon>Trichostrongylidae</taxon>
        <taxon>Trichostrongylus</taxon>
    </lineage>
</organism>
<dbReference type="EMBL" id="WIXE01002356">
    <property type="protein sequence ID" value="KAK5984888.1"/>
    <property type="molecule type" value="Genomic_DNA"/>
</dbReference>
<name>A0AAN8IV65_TRICO</name>
<proteinExistence type="predicted"/>
<keyword evidence="2" id="KW-1185">Reference proteome</keyword>